<sequence length="374" mass="44327">LTNKEITEITKMWSCDKYICNDILGIIFSNMHPYHIKNIILTNKTFMDIVLNNAEFLHNINKNWFGKYRAQSISELICMANEFYPVDINTKITHNPIGYRTVMKYLDDESIVNLYNKWWNIESKKWNMTKICMEASNLLNKIIYYNRLDLLDLLKDIFGNAKYMRINPKYINKYIIDGGDMNLLLDKVSKYYSGTLQKDIIVDYNYTHDIIEEYNKYPNKWMNCEEFAAGYNRDIQFYHNNNIHFTSQYGHTYACGLLLSLHNKEDFHVSMGHQEDIIFLTNGKDGIYCTYETLVFAGPKYIIKECFSIKTGRHRFFSCMNVVASRRRYAELLQWIEEFDNVCSFIKSCTNNTRIGLSNNQSYYLLYNYGIKVL</sequence>
<keyword evidence="2" id="KW-1185">Reference proteome</keyword>
<proteinExistence type="predicted"/>
<protein>
    <submittedName>
        <fullName evidence="1">Uncharacterized protein</fullName>
    </submittedName>
</protein>
<evidence type="ECO:0000313" key="2">
    <source>
        <dbReference type="Proteomes" id="UP000236316"/>
    </source>
</evidence>
<dbReference type="EMBL" id="LT906555">
    <property type="protein sequence ID" value="SNW62061.1"/>
    <property type="molecule type" value="Genomic_DNA"/>
</dbReference>
<organism evidence="1">
    <name type="scientific">Orpheovirus IHUMI-LCC2</name>
    <dbReference type="NCBI Taxonomy" id="2023057"/>
    <lineage>
        <taxon>Viruses</taxon>
        <taxon>Varidnaviria</taxon>
        <taxon>Bamfordvirae</taxon>
        <taxon>Nucleocytoviricota</taxon>
        <taxon>Megaviricetes</taxon>
        <taxon>Pimascovirales</taxon>
        <taxon>Ocovirineae</taxon>
        <taxon>Orpheoviridae</taxon>
        <taxon>Alphaorpheovirus</taxon>
        <taxon>Alphaorpheovirus massiliense</taxon>
    </lineage>
</organism>
<gene>
    <name evidence="1" type="ORF">ORPV_157</name>
</gene>
<dbReference type="RefSeq" id="YP_009448363.1">
    <property type="nucleotide sequence ID" value="NC_036594.1"/>
</dbReference>
<name>A0A2I2L3F9_9VIRU</name>
<evidence type="ECO:0000313" key="1">
    <source>
        <dbReference type="EMBL" id="SNW62061.1"/>
    </source>
</evidence>
<dbReference type="GeneID" id="35381914"/>
<dbReference type="Proteomes" id="UP000236316">
    <property type="component" value="Segment"/>
</dbReference>
<dbReference type="KEGG" id="vg:35381914"/>
<reference evidence="1" key="1">
    <citation type="submission" date="2017-08" db="EMBL/GenBank/DDBJ databases">
        <authorList>
            <consortium name="Urmite Genomes"/>
        </authorList>
    </citation>
    <scope>NUCLEOTIDE SEQUENCE [LARGE SCALE GENOMIC DNA]</scope>
    <source>
        <strain evidence="1">IHUMI-LCC2</strain>
    </source>
</reference>
<feature type="non-terminal residue" evidence="1">
    <location>
        <position position="1"/>
    </location>
</feature>
<accession>A0A2I2L3F9</accession>